<dbReference type="PROSITE" id="PS50110">
    <property type="entry name" value="RESPONSE_REGULATORY"/>
    <property type="match status" value="1"/>
</dbReference>
<gene>
    <name evidence="15" type="ORF">J3U88_02410</name>
    <name evidence="16" type="ORF">J3U88_09050</name>
</gene>
<feature type="domain" description="Histidine kinase" evidence="13">
    <location>
        <begin position="827"/>
        <end position="1044"/>
    </location>
</feature>
<dbReference type="PANTHER" id="PTHR43547">
    <property type="entry name" value="TWO-COMPONENT HISTIDINE KINASE"/>
    <property type="match status" value="1"/>
</dbReference>
<evidence type="ECO:0000256" key="8">
    <source>
        <dbReference type="ARBA" id="ARBA00022777"/>
    </source>
</evidence>
<dbReference type="Pfam" id="PF07494">
    <property type="entry name" value="Reg_prop"/>
    <property type="match status" value="1"/>
</dbReference>
<keyword evidence="8" id="KW-0418">Kinase</keyword>
<dbReference type="InterPro" id="IPR011110">
    <property type="entry name" value="Reg_prop"/>
</dbReference>
<protein>
    <recommendedName>
        <fullName evidence="3">histidine kinase</fullName>
        <ecNumber evidence="3">2.7.13.3</ecNumber>
    </recommendedName>
</protein>
<comment type="caution">
    <text evidence="15">The sequence shown here is derived from an EMBL/GenBank/DDBJ whole genome shotgun (WGS) entry which is preliminary data.</text>
</comment>
<evidence type="ECO:0000256" key="11">
    <source>
        <dbReference type="ARBA" id="ARBA00023136"/>
    </source>
</evidence>
<dbReference type="GO" id="GO:0005524">
    <property type="term" value="F:ATP binding"/>
    <property type="evidence" value="ECO:0007669"/>
    <property type="project" value="UniProtKB-KW"/>
</dbReference>
<keyword evidence="11" id="KW-0472">Membrane</keyword>
<dbReference type="SUPFAM" id="SSF63829">
    <property type="entry name" value="Calcium-dependent phosphotriesterase"/>
    <property type="match status" value="2"/>
</dbReference>
<keyword evidence="9" id="KW-0067">ATP-binding</keyword>
<feature type="modified residue" description="4-aspartylphosphate" evidence="12">
    <location>
        <position position="1128"/>
    </location>
</feature>
<keyword evidence="4" id="KW-1003">Cell membrane</keyword>
<evidence type="ECO:0000256" key="5">
    <source>
        <dbReference type="ARBA" id="ARBA00022553"/>
    </source>
</evidence>
<dbReference type="FunFam" id="3.30.565.10:FF:000023">
    <property type="entry name" value="PAS domain-containing sensor histidine kinase"/>
    <property type="match status" value="1"/>
</dbReference>
<accession>A0A8J7U197</accession>
<evidence type="ECO:0000313" key="16">
    <source>
        <dbReference type="EMBL" id="MBO1318604.1"/>
    </source>
</evidence>
<dbReference type="InterPro" id="IPR013783">
    <property type="entry name" value="Ig-like_fold"/>
</dbReference>
<dbReference type="EMBL" id="JAFREP010000006">
    <property type="protein sequence ID" value="MBO1318604.1"/>
    <property type="molecule type" value="Genomic_DNA"/>
</dbReference>
<keyword evidence="7" id="KW-0547">Nucleotide-binding</keyword>
<dbReference type="InterPro" id="IPR029016">
    <property type="entry name" value="GAF-like_dom_sf"/>
</dbReference>
<dbReference type="Gene3D" id="3.30.450.40">
    <property type="match status" value="1"/>
</dbReference>
<comment type="subcellular location">
    <subcellularLocation>
        <location evidence="2">Cell membrane</location>
    </subcellularLocation>
</comment>
<proteinExistence type="predicted"/>
<evidence type="ECO:0000256" key="3">
    <source>
        <dbReference type="ARBA" id="ARBA00012438"/>
    </source>
</evidence>
<dbReference type="Gene3D" id="3.40.50.2300">
    <property type="match status" value="1"/>
</dbReference>
<sequence length="1667" mass="185385">MPWAQVSAGPPLFSTRYSTEEGLLNYQVNCLFQDDDGYLWIGTNNGLNRFDGHAFWKIQPDVAGEAVNPYIYIRAIDADSEGNLWLAASEGLYRFNKNRDHLTKVKAPRTATESGFRNLLVDHQDRVWATDTLGRLWRYTPTTENLVNLSDTIPNPTPEEAIRCTALTDLGNKLWLGTQKGLFRWDAGHDRPVPVKNTRNAATPAFGSAVQILARDPEGRPWVVGDQGVASFSMALGEFLPRFLFEQDTQAQPPYHALAVVDASTLWLAGRDHLLHVTLRGTPTATRYSYGAIHALTDDRIRTMLVDEAGTLWIGSLFGGLNRITRANTIESLPLTRPAGVRSQYPSVRAVAFADNDVLWVGDYDGLFSLQNGTTLQHQGDAGEVPEKMRIEALLPTRRNQLLIGGTPGLYQRASASDMENPGFTPWRAGATTPFGAMSVLSLHQSSSETIWVGTAQNGLFKIDEARNKVTPVTVAGTPLQKILGKILCLTQDANKALWLGTNRGLYEWTARGKLQPHLLPVDGPLDSRQIRINSLFAQKGNQSLWVATNEDGVFFRNAGNKDFQQLSHKNGLPGNKALSLMEDRLNNMWISTVAGITKYDPFSRELTNYPFNDGSRALRFVGNTMARDGSGAMVVAGTNGLYRFHPGAFRGELPLLQPRFTSLTLFQEGNLREVIPVPTVTESDGLPTLRLPYQSSHFKLRVSARKIADPKLVRYEYQLGDEGNPWQPINHPLPVIQFTHQEPGSYLLRVRAHHAGNRTSRKPTQLRVVIVAPFHRSTPALLLYASLLLAAMGTYVFFQRRTTLRHRRMTERLRHLDQTKDRIMHNIGHELKTPLQSMIGIAQALVGGRRGNLSPEARNDLRVLIDSGEGLAATVGDIMDLANLNKKELRFHITTVNLKQVVDVVVALSKPFIGDKPLKLSNSIPEHYFVKADINRTKQILFNLVDNAIKYSKNGVVSLSAKENGNLTTIKVTDQGRGIEPHQIDHIFEHFERADFNMVGSLGGAGLGLAITKTLVERHGGDIYVQSTPGEGSSFYFTLPRAVPEEDPASEASIFGAVTLNDDTGYPVHDHGRKGFKILTVDDNPINLQLLVNILSAQDYQIQQAQNGFDALEILKNEPEIDLVLLDIAMPRLSGYDVCLNIRERHGPSQLPVMFLSAMHQTSDIARCFEVGGNDYLAKPVTKVELLARVKTQLDLLDAHRNLEAKVAARTREVEFLAEVGRELTAKLDFTEVAQRLYHQLTPLMDTYGYGIGIHEPDSAMIHFKHLMRNNSPIPDFSLEVANGERLPALCIRTGQTIHINNLDDEFHRYVENPNAAEFYDGIKSYLAIPMIDHAVEGALAKGVILLFSPEPYAYEESQLSVLRSLAGSTSIALENHLAFNAIRKQEEEIRRTQSQLVQNEKMAGLGTLAAGIAHEINNPANFVNAGTFNLRGTLEAFQKFLFDLMEDEADEQLEALFLEKFDKMKGQLSTIQNGVSRIHGIVKDLRTFSRLDEAEMKTVNIHEGLLSTLHLVRTQHKDKVTFDMGFEGALYCECWAAELNQVFMNILINGCQAIYARDDQTSEPGRISITTKTVGDLVWIVFEDNGCGMDKALRERIFEPFFTTKQNHGTGLGLSISYGIIHKHNGTIEVQSAQGVGSSFTLKIPLSQAVHQDEKSPKHPLSQKA</sequence>
<dbReference type="Gene3D" id="2.130.10.10">
    <property type="entry name" value="YVTN repeat-like/Quinoprotein amine dehydrogenase"/>
    <property type="match status" value="2"/>
</dbReference>
<dbReference type="InterPro" id="IPR011006">
    <property type="entry name" value="CheY-like_superfamily"/>
</dbReference>
<dbReference type="Gene3D" id="2.60.40.10">
    <property type="entry name" value="Immunoglobulins"/>
    <property type="match status" value="1"/>
</dbReference>
<dbReference type="Gene3D" id="3.30.565.10">
    <property type="entry name" value="Histidine kinase-like ATPase, C-terminal domain"/>
    <property type="match status" value="2"/>
</dbReference>
<dbReference type="CDD" id="cd00082">
    <property type="entry name" value="HisKA"/>
    <property type="match status" value="2"/>
</dbReference>
<evidence type="ECO:0000259" key="14">
    <source>
        <dbReference type="PROSITE" id="PS50110"/>
    </source>
</evidence>
<evidence type="ECO:0000256" key="1">
    <source>
        <dbReference type="ARBA" id="ARBA00000085"/>
    </source>
</evidence>
<feature type="domain" description="Response regulatory" evidence="14">
    <location>
        <begin position="1078"/>
        <end position="1195"/>
    </location>
</feature>
<evidence type="ECO:0000313" key="17">
    <source>
        <dbReference type="Proteomes" id="UP000664417"/>
    </source>
</evidence>
<dbReference type="SUPFAM" id="SSF47384">
    <property type="entry name" value="Homodimeric domain of signal transducing histidine kinase"/>
    <property type="match status" value="2"/>
</dbReference>
<evidence type="ECO:0000256" key="7">
    <source>
        <dbReference type="ARBA" id="ARBA00022741"/>
    </source>
</evidence>
<evidence type="ECO:0000256" key="6">
    <source>
        <dbReference type="ARBA" id="ARBA00022679"/>
    </source>
</evidence>
<dbReference type="EMBL" id="JAFREP010000002">
    <property type="protein sequence ID" value="MBO1317297.1"/>
    <property type="molecule type" value="Genomic_DNA"/>
</dbReference>
<dbReference type="PRINTS" id="PR00344">
    <property type="entry name" value="BCTRLSENSOR"/>
</dbReference>
<dbReference type="RefSeq" id="WP_207856534.1">
    <property type="nucleotide sequence ID" value="NZ_JAFREP010000002.1"/>
</dbReference>
<dbReference type="SMART" id="SM00388">
    <property type="entry name" value="HisKA"/>
    <property type="match status" value="2"/>
</dbReference>
<keyword evidence="10" id="KW-0902">Two-component regulatory system</keyword>
<dbReference type="SUPFAM" id="SSF55874">
    <property type="entry name" value="ATPase domain of HSP90 chaperone/DNA topoisomerase II/histidine kinase"/>
    <property type="match status" value="2"/>
</dbReference>
<dbReference type="SMART" id="SM00387">
    <property type="entry name" value="HATPase_c"/>
    <property type="match status" value="2"/>
</dbReference>
<dbReference type="InterPro" id="IPR005467">
    <property type="entry name" value="His_kinase_dom"/>
</dbReference>
<dbReference type="Pfam" id="PF00072">
    <property type="entry name" value="Response_reg"/>
    <property type="match status" value="1"/>
</dbReference>
<evidence type="ECO:0000256" key="10">
    <source>
        <dbReference type="ARBA" id="ARBA00023012"/>
    </source>
</evidence>
<evidence type="ECO:0000259" key="13">
    <source>
        <dbReference type="PROSITE" id="PS50109"/>
    </source>
</evidence>
<organism evidence="15 17">
    <name type="scientific">Acanthopleuribacter pedis</name>
    <dbReference type="NCBI Taxonomy" id="442870"/>
    <lineage>
        <taxon>Bacteria</taxon>
        <taxon>Pseudomonadati</taxon>
        <taxon>Acidobacteriota</taxon>
        <taxon>Holophagae</taxon>
        <taxon>Acanthopleuribacterales</taxon>
        <taxon>Acanthopleuribacteraceae</taxon>
        <taxon>Acanthopleuribacter</taxon>
    </lineage>
</organism>
<evidence type="ECO:0000313" key="15">
    <source>
        <dbReference type="EMBL" id="MBO1317297.1"/>
    </source>
</evidence>
<dbReference type="SUPFAM" id="SSF52172">
    <property type="entry name" value="CheY-like"/>
    <property type="match status" value="1"/>
</dbReference>
<dbReference type="InterPro" id="IPR003018">
    <property type="entry name" value="GAF"/>
</dbReference>
<dbReference type="InterPro" id="IPR001789">
    <property type="entry name" value="Sig_transdc_resp-reg_receiver"/>
</dbReference>
<dbReference type="PROSITE" id="PS50109">
    <property type="entry name" value="HIS_KIN"/>
    <property type="match status" value="2"/>
</dbReference>
<dbReference type="SUPFAM" id="SSF55781">
    <property type="entry name" value="GAF domain-like"/>
    <property type="match status" value="1"/>
</dbReference>
<dbReference type="Pfam" id="PF00512">
    <property type="entry name" value="HisKA"/>
    <property type="match status" value="1"/>
</dbReference>
<dbReference type="Gene3D" id="1.10.287.130">
    <property type="match status" value="2"/>
</dbReference>
<evidence type="ECO:0000256" key="9">
    <source>
        <dbReference type="ARBA" id="ARBA00022840"/>
    </source>
</evidence>
<keyword evidence="5 12" id="KW-0597">Phosphoprotein</keyword>
<dbReference type="GO" id="GO:0005886">
    <property type="term" value="C:plasma membrane"/>
    <property type="evidence" value="ECO:0007669"/>
    <property type="project" value="UniProtKB-SubCell"/>
</dbReference>
<name>A0A8J7U197_9BACT</name>
<dbReference type="SMART" id="SM00448">
    <property type="entry name" value="REC"/>
    <property type="match status" value="1"/>
</dbReference>
<dbReference type="InterPro" id="IPR003594">
    <property type="entry name" value="HATPase_dom"/>
</dbReference>
<dbReference type="Pfam" id="PF02518">
    <property type="entry name" value="HATPase_c"/>
    <property type="match status" value="2"/>
</dbReference>
<dbReference type="InterPro" id="IPR015943">
    <property type="entry name" value="WD40/YVTN_repeat-like_dom_sf"/>
</dbReference>
<dbReference type="InterPro" id="IPR036890">
    <property type="entry name" value="HATPase_C_sf"/>
</dbReference>
<keyword evidence="17" id="KW-1185">Reference proteome</keyword>
<dbReference type="GO" id="GO:0000155">
    <property type="term" value="F:phosphorelay sensor kinase activity"/>
    <property type="evidence" value="ECO:0007669"/>
    <property type="project" value="InterPro"/>
</dbReference>
<dbReference type="InterPro" id="IPR003661">
    <property type="entry name" value="HisK_dim/P_dom"/>
</dbReference>
<dbReference type="Pfam" id="PF13185">
    <property type="entry name" value="GAF_2"/>
    <property type="match status" value="1"/>
</dbReference>
<dbReference type="InterPro" id="IPR036097">
    <property type="entry name" value="HisK_dim/P_sf"/>
</dbReference>
<evidence type="ECO:0000256" key="4">
    <source>
        <dbReference type="ARBA" id="ARBA00022475"/>
    </source>
</evidence>
<feature type="domain" description="Histidine kinase" evidence="13">
    <location>
        <begin position="1413"/>
        <end position="1650"/>
    </location>
</feature>
<keyword evidence="6" id="KW-0808">Transferase</keyword>
<dbReference type="InterPro" id="IPR004358">
    <property type="entry name" value="Sig_transdc_His_kin-like_C"/>
</dbReference>
<dbReference type="SMART" id="SM00065">
    <property type="entry name" value="GAF"/>
    <property type="match status" value="1"/>
</dbReference>
<reference evidence="15" key="1">
    <citation type="submission" date="2021-03" db="EMBL/GenBank/DDBJ databases">
        <authorList>
            <person name="Wang G."/>
        </authorList>
    </citation>
    <scope>NUCLEOTIDE SEQUENCE</scope>
    <source>
        <strain evidence="15">KCTC 12899</strain>
    </source>
</reference>
<dbReference type="PANTHER" id="PTHR43547:SF2">
    <property type="entry name" value="HYBRID SIGNAL TRANSDUCTION HISTIDINE KINASE C"/>
    <property type="match status" value="1"/>
</dbReference>
<comment type="catalytic activity">
    <reaction evidence="1">
        <text>ATP + protein L-histidine = ADP + protein N-phospho-L-histidine.</text>
        <dbReference type="EC" id="2.7.13.3"/>
    </reaction>
</comment>
<evidence type="ECO:0000256" key="12">
    <source>
        <dbReference type="PROSITE-ProRule" id="PRU00169"/>
    </source>
</evidence>
<dbReference type="EC" id="2.7.13.3" evidence="3"/>
<dbReference type="Proteomes" id="UP000664417">
    <property type="component" value="Unassembled WGS sequence"/>
</dbReference>
<evidence type="ECO:0000256" key="2">
    <source>
        <dbReference type="ARBA" id="ARBA00004236"/>
    </source>
</evidence>